<reference evidence="2" key="1">
    <citation type="journal article" date="2018" name="BMC Genomics">
        <title>Genomic insights into host adaptation between the wheat stripe rust pathogen (Puccinia striiformis f. sp. tritici) and the barley stripe rust pathogen (Puccinia striiformis f. sp. hordei).</title>
        <authorList>
            <person name="Xia C."/>
            <person name="Wang M."/>
            <person name="Yin C."/>
            <person name="Cornejo O.E."/>
            <person name="Hulbert S.H."/>
            <person name="Chen X."/>
        </authorList>
    </citation>
    <scope>NUCLEOTIDE SEQUENCE [LARGE SCALE GENOMIC DNA]</scope>
    <source>
        <strain evidence="2">93-210</strain>
    </source>
</reference>
<dbReference type="EMBL" id="CM045880">
    <property type="protein sequence ID" value="KAI7938514.1"/>
    <property type="molecule type" value="Genomic_DNA"/>
</dbReference>
<evidence type="ECO:0000313" key="2">
    <source>
        <dbReference type="Proteomes" id="UP001060170"/>
    </source>
</evidence>
<evidence type="ECO:0000313" key="1">
    <source>
        <dbReference type="EMBL" id="KAI7938514.1"/>
    </source>
</evidence>
<reference evidence="1 2" key="3">
    <citation type="journal article" date="2022" name="Microbiol. Spectr.">
        <title>Folding features and dynamics of 3D genome architecture in plant fungal pathogens.</title>
        <authorList>
            <person name="Xia C."/>
        </authorList>
    </citation>
    <scope>NUCLEOTIDE SEQUENCE [LARGE SCALE GENOMIC DNA]</scope>
    <source>
        <strain evidence="1 2">93-210</strain>
    </source>
</reference>
<comment type="caution">
    <text evidence="1">The sequence shown here is derived from an EMBL/GenBank/DDBJ whole genome shotgun (WGS) entry which is preliminary data.</text>
</comment>
<accession>A0ACC0DUJ9</accession>
<protein>
    <submittedName>
        <fullName evidence="1">Uncharacterized protein</fullName>
    </submittedName>
</protein>
<name>A0ACC0DUJ9_9BASI</name>
<gene>
    <name evidence="1" type="ORF">MJO28_015434</name>
</gene>
<keyword evidence="2" id="KW-1185">Reference proteome</keyword>
<dbReference type="Proteomes" id="UP001060170">
    <property type="component" value="Chromosome 16"/>
</dbReference>
<sequence>MISKILVPITNLYYFLAFLLTNHIVFAPPPEPALEPPPQPLRRTTSISVECIFPEFPDLRDINQLEKKPSGCGCIIV</sequence>
<reference evidence="2" key="2">
    <citation type="journal article" date="2018" name="Mol. Plant Microbe Interact.">
        <title>Genome sequence resources for the wheat stripe rust pathogen (Puccinia striiformis f. sp. tritici) and the barley stripe rust pathogen (Puccinia striiformis f. sp. hordei).</title>
        <authorList>
            <person name="Xia C."/>
            <person name="Wang M."/>
            <person name="Yin C."/>
            <person name="Cornejo O.E."/>
            <person name="Hulbert S.H."/>
            <person name="Chen X."/>
        </authorList>
    </citation>
    <scope>NUCLEOTIDE SEQUENCE [LARGE SCALE GENOMIC DNA]</scope>
    <source>
        <strain evidence="2">93-210</strain>
    </source>
</reference>
<proteinExistence type="predicted"/>
<organism evidence="1 2">
    <name type="scientific">Puccinia striiformis f. sp. tritici</name>
    <dbReference type="NCBI Taxonomy" id="168172"/>
    <lineage>
        <taxon>Eukaryota</taxon>
        <taxon>Fungi</taxon>
        <taxon>Dikarya</taxon>
        <taxon>Basidiomycota</taxon>
        <taxon>Pucciniomycotina</taxon>
        <taxon>Pucciniomycetes</taxon>
        <taxon>Pucciniales</taxon>
        <taxon>Pucciniaceae</taxon>
        <taxon>Puccinia</taxon>
    </lineage>
</organism>